<keyword evidence="2" id="KW-0472">Membrane</keyword>
<proteinExistence type="predicted"/>
<reference evidence="3 4" key="1">
    <citation type="journal article" date="2016" name="Nat. Commun.">
        <title>Thousands of microbial genomes shed light on interconnected biogeochemical processes in an aquifer system.</title>
        <authorList>
            <person name="Anantharaman K."/>
            <person name="Brown C.T."/>
            <person name="Hug L.A."/>
            <person name="Sharon I."/>
            <person name="Castelle C.J."/>
            <person name="Probst A.J."/>
            <person name="Thomas B.C."/>
            <person name="Singh A."/>
            <person name="Wilkins M.J."/>
            <person name="Karaoz U."/>
            <person name="Brodie E.L."/>
            <person name="Williams K.H."/>
            <person name="Hubbard S.S."/>
            <person name="Banfield J.F."/>
        </authorList>
    </citation>
    <scope>NUCLEOTIDE SEQUENCE [LARGE SCALE GENOMIC DNA]</scope>
</reference>
<evidence type="ECO:0000256" key="2">
    <source>
        <dbReference type="SAM" id="Phobius"/>
    </source>
</evidence>
<dbReference type="AlphaFoldDB" id="A0A1G2M295"/>
<feature type="transmembrane region" description="Helical" evidence="2">
    <location>
        <begin position="66"/>
        <end position="88"/>
    </location>
</feature>
<dbReference type="Proteomes" id="UP000178873">
    <property type="component" value="Unassembled WGS sequence"/>
</dbReference>
<dbReference type="EMBL" id="MHRF01000010">
    <property type="protein sequence ID" value="OHA17943.1"/>
    <property type="molecule type" value="Genomic_DNA"/>
</dbReference>
<keyword evidence="2" id="KW-0812">Transmembrane</keyword>
<keyword evidence="2" id="KW-1133">Transmembrane helix</keyword>
<comment type="caution">
    <text evidence="3">The sequence shown here is derived from an EMBL/GenBank/DDBJ whole genome shotgun (WGS) entry which is preliminary data.</text>
</comment>
<evidence type="ECO:0000256" key="1">
    <source>
        <dbReference type="SAM" id="MobiDB-lite"/>
    </source>
</evidence>
<organism evidence="3 4">
    <name type="scientific">Candidatus Taylorbacteria bacterium RIFCSPHIGHO2_01_FULL_46_22b</name>
    <dbReference type="NCBI Taxonomy" id="1802301"/>
    <lineage>
        <taxon>Bacteria</taxon>
        <taxon>Candidatus Tayloriibacteriota</taxon>
    </lineage>
</organism>
<feature type="region of interest" description="Disordered" evidence="1">
    <location>
        <begin position="40"/>
        <end position="59"/>
    </location>
</feature>
<name>A0A1G2M295_9BACT</name>
<evidence type="ECO:0000313" key="3">
    <source>
        <dbReference type="EMBL" id="OHA17943.1"/>
    </source>
</evidence>
<feature type="compositionally biased region" description="Basic and acidic residues" evidence="1">
    <location>
        <begin position="43"/>
        <end position="59"/>
    </location>
</feature>
<accession>A0A1G2M295</accession>
<dbReference type="STRING" id="1802301.A2664_01160"/>
<protein>
    <submittedName>
        <fullName evidence="3">Uncharacterized protein</fullName>
    </submittedName>
</protein>
<gene>
    <name evidence="3" type="ORF">A2664_01160</name>
</gene>
<evidence type="ECO:0000313" key="4">
    <source>
        <dbReference type="Proteomes" id="UP000178873"/>
    </source>
</evidence>
<sequence>MPPEKTNSRAEEVKALRTFETDVAEALTEGKTSSAKIFIAENAKPRGEREQSELPKPPDHSARNKLLLIMAGIVAFAGLVVFVSYLLLKPAPRPTAPTTTAGKTIIAIDSTKTININGLTQKKTLEAIKQERDNITLRLNAIEGVTFTQVNNDGFPIPIDAPTFLLKIAPSMPASFIRALDPSFAFGFIGLNGNQPFIIFRTGAFEQAYAGMLTGEIDFYREAGDMFGTSENSMPVLATSTAAYFGLDPNTRVFHDVVVKNIDTRAVKDSAGAIVLMYGFVDQYTLVITTNVNTFNEIVVRLKRSRLIP</sequence>